<proteinExistence type="predicted"/>
<dbReference type="PANTHER" id="PTHR30161">
    <property type="entry name" value="FLAGELLAR EXPORT PROTEIN, MEMBRANE FLHA SUBUNIT-RELATED"/>
    <property type="match status" value="1"/>
</dbReference>
<evidence type="ECO:0000313" key="2">
    <source>
        <dbReference type="EMBL" id="AAX50311.1"/>
    </source>
</evidence>
<dbReference type="PRINTS" id="PR00949">
    <property type="entry name" value="TYPE3IMAPROT"/>
</dbReference>
<accession>A0A0H2X0F2</accession>
<dbReference type="Gene3D" id="1.10.8.540">
    <property type="entry name" value="FHIPEP family, domain 3"/>
    <property type="match status" value="1"/>
</dbReference>
<dbReference type="NCBIfam" id="NF004571">
    <property type="entry name" value="PRK05910.1"/>
    <property type="match status" value="1"/>
</dbReference>
<feature type="transmembrane region" description="Helical" evidence="1">
    <location>
        <begin position="131"/>
        <end position="151"/>
    </location>
</feature>
<dbReference type="RefSeq" id="WP_011324546.1">
    <property type="nucleotide sequence ID" value="NC_007429.1"/>
</dbReference>
<gene>
    <name evidence="2" type="primary">flhA</name>
    <name evidence="2" type="ordered locus">CTA_0065</name>
</gene>
<sequence length="605" mass="67294">MQNILRTSSCRYMFLLGIRSVWNRVAVVNNFRGSSWKIVAIPSCILFTLIFHLPRWLIDFGVCTNLACSLSIIFWVFSLRSSASARIFPSLLLYLCLLRLGLNLASTRWILSSGWASPLIFALGNFFSLGSIPVALTVCLLLFLVNFLVITKGAERIAEVRARFSLEALPGKQMSLDADIAAGRIGYSRASVKKSSLLEESDYFSAMEGVFRFVKGDAIMSWVLLGVNILAALFLGRATHVGDLWLTVLGDALVSQIPALLTSCAAATLIAKVGEKESLAQHLLDYYEQSRQSFLFIALILCGMACIPGAPKALILGFSVLLFLGYKNPSSGETLLFQKERVEFVLPDEGVGNPANLYKDARNQIYQELGVVFPEAIVVRHVTGSSPRLIFSGQEVALRELSCPAILESIRQLAPETISERFVTRLVDEFREHAFLSIEEILPLKISENSLIFLLRALVRERVSLHLFPKILEAIDVYGSQSKNSQELVECVRKYLGKQIGLSLWNRQDVLEVITIDSLVEQFVRDSQEKVVLDLNEKVVAQVKHLLRVGEGNFRAIVTGSETRKELKRIVDPYFPDLLVLAHSELPEEIPITLLGAVSDEVLLS</sequence>
<dbReference type="KEGG" id="cta:CTA_0065"/>
<name>A0A0H2X0F2_CHLTA</name>
<keyword evidence="1" id="KW-0472">Membrane</keyword>
<feature type="transmembrane region" description="Helical" evidence="1">
    <location>
        <begin position="294"/>
        <end position="326"/>
    </location>
</feature>
<dbReference type="EMBL" id="CP000051">
    <property type="protein sequence ID" value="AAX50311.1"/>
    <property type="molecule type" value="Genomic_DNA"/>
</dbReference>
<feature type="transmembrane region" description="Helical" evidence="1">
    <location>
        <begin position="252"/>
        <end position="273"/>
    </location>
</feature>
<protein>
    <submittedName>
        <fullName evidence="2">FlhA</fullName>
    </submittedName>
</protein>
<dbReference type="InterPro" id="IPR001712">
    <property type="entry name" value="T3SS_FHIPEP"/>
</dbReference>
<feature type="transmembrane region" description="Helical" evidence="1">
    <location>
        <begin position="34"/>
        <end position="51"/>
    </location>
</feature>
<dbReference type="HOGENOM" id="CLU_015346_3_0_0"/>
<keyword evidence="3" id="KW-1185">Reference proteome</keyword>
<dbReference type="InterPro" id="IPR042193">
    <property type="entry name" value="FHIPEP_3"/>
</dbReference>
<dbReference type="GO" id="GO:0044780">
    <property type="term" value="P:bacterial-type flagellum assembly"/>
    <property type="evidence" value="ECO:0007669"/>
    <property type="project" value="TreeGrafter"/>
</dbReference>
<keyword evidence="1" id="KW-0812">Transmembrane</keyword>
<feature type="transmembrane region" description="Helical" evidence="1">
    <location>
        <begin position="91"/>
        <end position="111"/>
    </location>
</feature>
<dbReference type="Proteomes" id="UP000002532">
    <property type="component" value="Chromosome"/>
</dbReference>
<dbReference type="AlphaFoldDB" id="A0A0H2X0F2"/>
<evidence type="ECO:0000313" key="3">
    <source>
        <dbReference type="Proteomes" id="UP000002532"/>
    </source>
</evidence>
<evidence type="ECO:0000256" key="1">
    <source>
        <dbReference type="SAM" id="Phobius"/>
    </source>
</evidence>
<dbReference type="PANTHER" id="PTHR30161:SF1">
    <property type="entry name" value="FLAGELLAR BIOSYNTHESIS PROTEIN FLHA-RELATED"/>
    <property type="match status" value="1"/>
</dbReference>
<dbReference type="Gene3D" id="3.40.50.12790">
    <property type="entry name" value="FHIPEP family, domain 4"/>
    <property type="match status" value="1"/>
</dbReference>
<feature type="transmembrane region" description="Helical" evidence="1">
    <location>
        <begin position="57"/>
        <end position="79"/>
    </location>
</feature>
<dbReference type="GO" id="GO:0005886">
    <property type="term" value="C:plasma membrane"/>
    <property type="evidence" value="ECO:0007669"/>
    <property type="project" value="TreeGrafter"/>
</dbReference>
<reference evidence="2 3" key="1">
    <citation type="journal article" date="2005" name="Infect. Immun.">
        <title>Comparative genomic analysis of Chlamydia trachomatis oculotropic and genitotropic strains.</title>
        <authorList>
            <person name="Carlson J.H."/>
            <person name="Porcella S.F."/>
            <person name="McClarty G."/>
            <person name="Caldwell H.D."/>
        </authorList>
    </citation>
    <scope>NUCLEOTIDE SEQUENCE [LARGE SCALE GENOMIC DNA]</scope>
    <source>
        <strain evidence="3">ATCC VR-571B / DSM 19440 / HAR-13</strain>
    </source>
</reference>
<keyword evidence="1" id="KW-1133">Transmembrane helix</keyword>
<dbReference type="InterPro" id="IPR042196">
    <property type="entry name" value="FHIPEP_4"/>
</dbReference>
<dbReference type="GO" id="GO:0009306">
    <property type="term" value="P:protein secretion"/>
    <property type="evidence" value="ECO:0007669"/>
    <property type="project" value="InterPro"/>
</dbReference>
<organism evidence="2 3">
    <name type="scientific">Chlamydia trachomatis serovar A (strain ATCC VR-571B / DSM 19440 / HAR-13)</name>
    <dbReference type="NCBI Taxonomy" id="315277"/>
    <lineage>
        <taxon>Bacteria</taxon>
        <taxon>Pseudomonadati</taxon>
        <taxon>Chlamydiota</taxon>
        <taxon>Chlamydiia</taxon>
        <taxon>Chlamydiales</taxon>
        <taxon>Chlamydiaceae</taxon>
        <taxon>Chlamydia/Chlamydophila group</taxon>
        <taxon>Chlamydia</taxon>
    </lineage>
</organism>
<dbReference type="Pfam" id="PF00771">
    <property type="entry name" value="FHIPEP"/>
    <property type="match status" value="2"/>
</dbReference>
<feature type="transmembrane region" description="Helical" evidence="1">
    <location>
        <begin position="219"/>
        <end position="240"/>
    </location>
</feature>